<evidence type="ECO:0000313" key="2">
    <source>
        <dbReference type="EMBL" id="CAE7150927.1"/>
    </source>
</evidence>
<dbReference type="InterPro" id="IPR011009">
    <property type="entry name" value="Kinase-like_dom_sf"/>
</dbReference>
<feature type="domain" description="Protein kinase" evidence="1">
    <location>
        <begin position="676"/>
        <end position="883"/>
    </location>
</feature>
<accession>A0A8H3HVP9</accession>
<sequence length="883" mass="98219">MSRAPYLPRLSASLNAAVQDISKFVRLNEVAPDQYEEAGFGASANVFRGNYTRGDGEVVEVYAHTSDFKASASNSFQVAVKCVRPKSTDESKEVSKEKIKKQVSRELSIWHSLNGGNNIVELLGIFTGIMSIPSFVCELCPWNLEEYLERKSPLPKHFKMNNILVTSDETAKLCDFGRSRERGDPTVGVSHSSARLAGTIRYMSPELFKPNVDGPTPAADMWAYGCVALEIMCRIPPYHETTSDIEVVRLITNGHPPGNRPSGPRATLVNDTLWSALATCWKGQEHRPTSQEFLDQLLSMLEKGDILASPNMSNLSPDLEERPIEGWPDEVPELGDCIRIEESFGTIASSVRANVWLATLVRKFQGTPTVVIKVPRLNSRAPSRHSGLRQALRNMLEGRFGVQHKNIVDLIGIDSNFEPHPGLVLEYCGLGNLVSYCKSTYINRDEYKRPRSPRVNAFSLISDIVEGLRYMHNYPIPIPQGDLTPENILVTFDGTAKISLFSFGRVLTALPPTLTLSTTTGLLLPFRWMSPELLVESPQPTTASDMWAIGCVSFWILTGLVPYPDYREELAGIETLCGQPPGTLANVYHRLCWITNGIWRLIGRCWSQDPFQRPSALEFSNLLKTLEGKKTDWVPVEVEDLAGKVKDVGSDAPLGISITLWSSQYDWVDQKHETDVRLDMVVYQATYTPHWYSRAIPAVVKVVGEGPIDEKAQALVPSIRHEITIMSQIDHPHLVKFLGIDSSTYDRGVTMVFEFCSDITLEKLLSQPDFPDGTKLIKCITSALTYLHEHENGTIVHGNLQPANIYVLPNGLAKLANFTCSFQYIVGQPTIGRPLSSTISTPLLPSLYLEPQLYDEKPLGHLRLPTTAGDIWSLGTIILSVRN</sequence>
<name>A0A8H3HVP9_9AGAM</name>
<dbReference type="AlphaFoldDB" id="A0A8H3HVP9"/>
<proteinExistence type="predicted"/>
<protein>
    <recommendedName>
        <fullName evidence="1">Protein kinase domain-containing protein</fullName>
    </recommendedName>
</protein>
<feature type="domain" description="Protein kinase" evidence="1">
    <location>
        <begin position="341"/>
        <end position="634"/>
    </location>
</feature>
<comment type="caution">
    <text evidence="2">The sequence shown here is derived from an EMBL/GenBank/DDBJ whole genome shotgun (WGS) entry which is preliminary data.</text>
</comment>
<dbReference type="PROSITE" id="PS50011">
    <property type="entry name" value="PROTEIN_KINASE_DOM"/>
    <property type="match status" value="3"/>
</dbReference>
<dbReference type="Gene3D" id="1.10.510.10">
    <property type="entry name" value="Transferase(Phosphotransferase) domain 1"/>
    <property type="match status" value="3"/>
</dbReference>
<dbReference type="Proteomes" id="UP000663827">
    <property type="component" value="Unassembled WGS sequence"/>
</dbReference>
<evidence type="ECO:0000259" key="1">
    <source>
        <dbReference type="PROSITE" id="PS50011"/>
    </source>
</evidence>
<dbReference type="GO" id="GO:0004674">
    <property type="term" value="F:protein serine/threonine kinase activity"/>
    <property type="evidence" value="ECO:0007669"/>
    <property type="project" value="TreeGrafter"/>
</dbReference>
<dbReference type="Pfam" id="PF00069">
    <property type="entry name" value="Pkinase"/>
    <property type="match status" value="2"/>
</dbReference>
<dbReference type="PANTHER" id="PTHR44329:SF261">
    <property type="entry name" value="ZINC FINGER CONTAINING PROTEIN KINASE-RELATED"/>
    <property type="match status" value="1"/>
</dbReference>
<dbReference type="CDD" id="cd00180">
    <property type="entry name" value="PKc"/>
    <property type="match status" value="1"/>
</dbReference>
<dbReference type="Pfam" id="PF07714">
    <property type="entry name" value="PK_Tyr_Ser-Thr"/>
    <property type="match status" value="1"/>
</dbReference>
<gene>
    <name evidence="2" type="ORF">RDB_LOCUS88276</name>
</gene>
<dbReference type="PANTHER" id="PTHR44329">
    <property type="entry name" value="SERINE/THREONINE-PROTEIN KINASE TNNI3K-RELATED"/>
    <property type="match status" value="1"/>
</dbReference>
<dbReference type="InterPro" id="IPR051681">
    <property type="entry name" value="Ser/Thr_Kinases-Pseudokinases"/>
</dbReference>
<dbReference type="InterPro" id="IPR000719">
    <property type="entry name" value="Prot_kinase_dom"/>
</dbReference>
<dbReference type="SUPFAM" id="SSF56112">
    <property type="entry name" value="Protein kinase-like (PK-like)"/>
    <property type="match status" value="3"/>
</dbReference>
<evidence type="ECO:0000313" key="3">
    <source>
        <dbReference type="Proteomes" id="UP000663827"/>
    </source>
</evidence>
<reference evidence="2" key="1">
    <citation type="submission" date="2021-01" db="EMBL/GenBank/DDBJ databases">
        <authorList>
            <person name="Kaushik A."/>
        </authorList>
    </citation>
    <scope>NUCLEOTIDE SEQUENCE</scope>
    <source>
        <strain evidence="2">AG5</strain>
    </source>
</reference>
<dbReference type="GO" id="GO:0005524">
    <property type="term" value="F:ATP binding"/>
    <property type="evidence" value="ECO:0007669"/>
    <property type="project" value="UniProtKB-KW"/>
</dbReference>
<organism evidence="2 3">
    <name type="scientific">Rhizoctonia solani</name>
    <dbReference type="NCBI Taxonomy" id="456999"/>
    <lineage>
        <taxon>Eukaryota</taxon>
        <taxon>Fungi</taxon>
        <taxon>Dikarya</taxon>
        <taxon>Basidiomycota</taxon>
        <taxon>Agaricomycotina</taxon>
        <taxon>Agaricomycetes</taxon>
        <taxon>Cantharellales</taxon>
        <taxon>Ceratobasidiaceae</taxon>
        <taxon>Rhizoctonia</taxon>
    </lineage>
</organism>
<dbReference type="InterPro" id="IPR001245">
    <property type="entry name" value="Ser-Thr/Tyr_kinase_cat_dom"/>
</dbReference>
<feature type="domain" description="Protein kinase" evidence="1">
    <location>
        <begin position="1"/>
        <end position="301"/>
    </location>
</feature>
<dbReference type="EMBL" id="CAJNJQ010001812">
    <property type="protein sequence ID" value="CAE7150927.1"/>
    <property type="molecule type" value="Genomic_DNA"/>
</dbReference>